<evidence type="ECO:0000256" key="1">
    <source>
        <dbReference type="ARBA" id="ARBA00022729"/>
    </source>
</evidence>
<keyword evidence="5" id="KW-1185">Reference proteome</keyword>
<dbReference type="NCBIfam" id="TIGR04183">
    <property type="entry name" value="Por_Secre_tail"/>
    <property type="match status" value="1"/>
</dbReference>
<evidence type="ECO:0000313" key="5">
    <source>
        <dbReference type="Proteomes" id="UP001589576"/>
    </source>
</evidence>
<dbReference type="PANTHER" id="PTHR11319:SF35">
    <property type="entry name" value="OUTER MEMBRANE PROTEIN PMPC-RELATED"/>
    <property type="match status" value="1"/>
</dbReference>
<dbReference type="Pfam" id="PF18962">
    <property type="entry name" value="Por_Secre_tail"/>
    <property type="match status" value="1"/>
</dbReference>
<evidence type="ECO:0000256" key="2">
    <source>
        <dbReference type="SAM" id="SignalP"/>
    </source>
</evidence>
<dbReference type="Gene3D" id="2.160.20.10">
    <property type="entry name" value="Single-stranded right-handed beta-helix, Pectin lyase-like"/>
    <property type="match status" value="1"/>
</dbReference>
<sequence length="520" mass="55235">MKTKLLLLVVLCAFFNANATVYYVNKNATGTNNGANWTNAFTTIELAFSNAIVGDQVWVAAGVYKPAGTTRSATFTIPNGVEVYGGFAGTETSLAQRDLTVNTTTLNGDIGAAGTQTDNCYSVVTFTNASNLTKFDGFKIINAYNNLSSTYGGAIRNNNGEPTISNCEFLANYAFYGAAVGSSTGGAQTMTLLNCKMRSNNAVYGGAVYANLGNVKIINCEIYTNTASYGGGIQSENGSLFIDRCKISGNSATNTGGAIRLSNSSAKLEMYNSLIVGNLADEGAVLSLAPISNQQVHKIINCTISGNRNISTSTSTSTLIVLSSANNSIIANSIIWGNVCYRQLLNGNANNCIILGNYLPDNSTNISTTNPGMISMGDGNNAPFTQDAYNYRVPSTSNAVNTGNNSFVNSLYNLDLDATTRIQDTTVDVGSYETNPFLSVDDFVKNRVSIAPNPVSNTITITATKSFDGDTKYSIFDINGRELKSDVLNNSNTINVEDFAQGVYILKINGIDKGIKFSKE</sequence>
<dbReference type="EMBL" id="JBHMFB010000009">
    <property type="protein sequence ID" value="MFB9088609.1"/>
    <property type="molecule type" value="Genomic_DNA"/>
</dbReference>
<organism evidence="4 5">
    <name type="scientific">Flavobacterium paronense</name>
    <dbReference type="NCBI Taxonomy" id="1392775"/>
    <lineage>
        <taxon>Bacteria</taxon>
        <taxon>Pseudomonadati</taxon>
        <taxon>Bacteroidota</taxon>
        <taxon>Flavobacteriia</taxon>
        <taxon>Flavobacteriales</taxon>
        <taxon>Flavobacteriaceae</taxon>
        <taxon>Flavobacterium</taxon>
    </lineage>
</organism>
<gene>
    <name evidence="4" type="ORF">ACFFUU_03245</name>
</gene>
<comment type="caution">
    <text evidence="4">The sequence shown here is derived from an EMBL/GenBank/DDBJ whole genome shotgun (WGS) entry which is preliminary data.</text>
</comment>
<feature type="domain" description="Secretion system C-terminal sorting" evidence="3">
    <location>
        <begin position="451"/>
        <end position="512"/>
    </location>
</feature>
<dbReference type="RefSeq" id="WP_290285895.1">
    <property type="nucleotide sequence ID" value="NZ_JAUFQN010000019.1"/>
</dbReference>
<dbReference type="InterPro" id="IPR012334">
    <property type="entry name" value="Pectin_lyas_fold"/>
</dbReference>
<keyword evidence="1 2" id="KW-0732">Signal</keyword>
<evidence type="ECO:0000313" key="4">
    <source>
        <dbReference type="EMBL" id="MFB9088609.1"/>
    </source>
</evidence>
<proteinExistence type="predicted"/>
<dbReference type="InterPro" id="IPR011050">
    <property type="entry name" value="Pectin_lyase_fold/virulence"/>
</dbReference>
<dbReference type="InterPro" id="IPR026444">
    <property type="entry name" value="Secre_tail"/>
</dbReference>
<dbReference type="PANTHER" id="PTHR11319">
    <property type="entry name" value="G PROTEIN-COUPLED RECEPTOR-RELATED"/>
    <property type="match status" value="1"/>
</dbReference>
<dbReference type="Proteomes" id="UP001589576">
    <property type="component" value="Unassembled WGS sequence"/>
</dbReference>
<accession>A0ABV5GC05</accession>
<feature type="signal peptide" evidence="2">
    <location>
        <begin position="1"/>
        <end position="19"/>
    </location>
</feature>
<protein>
    <submittedName>
        <fullName evidence="4">T9SS type A sorting domain-containing protein</fullName>
    </submittedName>
</protein>
<name>A0ABV5GC05_9FLAO</name>
<reference evidence="4 5" key="1">
    <citation type="submission" date="2024-09" db="EMBL/GenBank/DDBJ databases">
        <authorList>
            <person name="Sun Q."/>
            <person name="Mori K."/>
        </authorList>
    </citation>
    <scope>NUCLEOTIDE SEQUENCE [LARGE SCALE GENOMIC DNA]</scope>
    <source>
        <strain evidence="4 5">CECT 8460</strain>
    </source>
</reference>
<evidence type="ECO:0000259" key="3">
    <source>
        <dbReference type="Pfam" id="PF18962"/>
    </source>
</evidence>
<feature type="chain" id="PRO_5047066106" evidence="2">
    <location>
        <begin position="20"/>
        <end position="520"/>
    </location>
</feature>
<dbReference type="SUPFAM" id="SSF51126">
    <property type="entry name" value="Pectin lyase-like"/>
    <property type="match status" value="1"/>
</dbReference>